<proteinExistence type="predicted"/>
<accession>A0AAV4GZT5</accession>
<dbReference type="EMBL" id="BMAT01005321">
    <property type="protein sequence ID" value="GFR91108.1"/>
    <property type="molecule type" value="Genomic_DNA"/>
</dbReference>
<name>A0AAV4GZT5_9GAST</name>
<evidence type="ECO:0000313" key="2">
    <source>
        <dbReference type="Proteomes" id="UP000762676"/>
    </source>
</evidence>
<reference evidence="1 2" key="1">
    <citation type="journal article" date="2021" name="Elife">
        <title>Chloroplast acquisition without the gene transfer in kleptoplastic sea slugs, Plakobranchus ocellatus.</title>
        <authorList>
            <person name="Maeda T."/>
            <person name="Takahashi S."/>
            <person name="Yoshida T."/>
            <person name="Shimamura S."/>
            <person name="Takaki Y."/>
            <person name="Nagai Y."/>
            <person name="Toyoda A."/>
            <person name="Suzuki Y."/>
            <person name="Arimoto A."/>
            <person name="Ishii H."/>
            <person name="Satoh N."/>
            <person name="Nishiyama T."/>
            <person name="Hasebe M."/>
            <person name="Maruyama T."/>
            <person name="Minagawa J."/>
            <person name="Obokata J."/>
            <person name="Shigenobu S."/>
        </authorList>
    </citation>
    <scope>NUCLEOTIDE SEQUENCE [LARGE SCALE GENOMIC DNA]</scope>
</reference>
<organism evidence="1 2">
    <name type="scientific">Elysia marginata</name>
    <dbReference type="NCBI Taxonomy" id="1093978"/>
    <lineage>
        <taxon>Eukaryota</taxon>
        <taxon>Metazoa</taxon>
        <taxon>Spiralia</taxon>
        <taxon>Lophotrochozoa</taxon>
        <taxon>Mollusca</taxon>
        <taxon>Gastropoda</taxon>
        <taxon>Heterobranchia</taxon>
        <taxon>Euthyneura</taxon>
        <taxon>Panpulmonata</taxon>
        <taxon>Sacoglossa</taxon>
        <taxon>Placobranchoidea</taxon>
        <taxon>Plakobranchidae</taxon>
        <taxon>Elysia</taxon>
    </lineage>
</organism>
<keyword evidence="2" id="KW-1185">Reference proteome</keyword>
<gene>
    <name evidence="1" type="ORF">ElyMa_002584900</name>
</gene>
<dbReference type="Proteomes" id="UP000762676">
    <property type="component" value="Unassembled WGS sequence"/>
</dbReference>
<comment type="caution">
    <text evidence="1">The sequence shown here is derived from an EMBL/GenBank/DDBJ whole genome shotgun (WGS) entry which is preliminary data.</text>
</comment>
<sequence>MSAFSMIRNFDLHSSFGTNRLATERNIAYTMSPLRALKLLDCSVAAFDRLCGLAVRHSLRDREVRGSIPGRVKQKTLKLVLADDPPGVWHYGFSVKFGRPGVRIM</sequence>
<evidence type="ECO:0000313" key="1">
    <source>
        <dbReference type="EMBL" id="GFR91108.1"/>
    </source>
</evidence>
<dbReference type="AlphaFoldDB" id="A0AAV4GZT5"/>
<protein>
    <submittedName>
        <fullName evidence="1">Uncharacterized protein</fullName>
    </submittedName>
</protein>